<accession>A0A939NP64</accession>
<organism evidence="2">
    <name type="scientific">Serratia marcescens</name>
    <dbReference type="NCBI Taxonomy" id="615"/>
    <lineage>
        <taxon>Bacteria</taxon>
        <taxon>Pseudomonadati</taxon>
        <taxon>Pseudomonadota</taxon>
        <taxon>Gammaproteobacteria</taxon>
        <taxon>Enterobacterales</taxon>
        <taxon>Yersiniaceae</taxon>
        <taxon>Serratia</taxon>
    </lineage>
</organism>
<reference evidence="2" key="1">
    <citation type="submission" date="2021-03" db="EMBL/GenBank/DDBJ databases">
        <title>Molecular epidemiology and mechanisms of colistin and carbapenem resistance in Enterobacteriaceae from clinical isolates, the environment and porcine samples in Pretoria, South Africa.</title>
        <authorList>
            <person name="Bogoshi D."/>
            <person name="Mbelle N.M."/>
            <person name="Naidoo V."/>
            <person name="Osei Sekyere J."/>
        </authorList>
    </citation>
    <scope>NUCLEOTIDE SEQUENCE</scope>
    <source>
        <strain evidence="2">C080</strain>
    </source>
</reference>
<name>A0A939NP64_SERMA</name>
<feature type="compositionally biased region" description="Basic and acidic residues" evidence="1">
    <location>
        <begin position="31"/>
        <end position="49"/>
    </location>
</feature>
<feature type="compositionally biased region" description="Polar residues" evidence="1">
    <location>
        <begin position="17"/>
        <end position="26"/>
    </location>
</feature>
<feature type="region of interest" description="Disordered" evidence="1">
    <location>
        <begin position="1"/>
        <end position="49"/>
    </location>
</feature>
<evidence type="ECO:0000256" key="1">
    <source>
        <dbReference type="SAM" id="MobiDB-lite"/>
    </source>
</evidence>
<sequence>MPSSRVIVGRPSRKTPLMSSALNNGGQPAVERADHAGARGHCAEGDARR</sequence>
<gene>
    <name evidence="2" type="ORF">J4732_12715</name>
</gene>
<dbReference type="AlphaFoldDB" id="A0A939NP64"/>
<dbReference type="EMBL" id="JAGETR010000076">
    <property type="protein sequence ID" value="MBO2006945.1"/>
    <property type="molecule type" value="Genomic_DNA"/>
</dbReference>
<protein>
    <submittedName>
        <fullName evidence="2">Uncharacterized protein</fullName>
    </submittedName>
</protein>
<evidence type="ECO:0000313" key="2">
    <source>
        <dbReference type="EMBL" id="MBO2006945.1"/>
    </source>
</evidence>
<comment type="caution">
    <text evidence="2">The sequence shown here is derived from an EMBL/GenBank/DDBJ whole genome shotgun (WGS) entry which is preliminary data.</text>
</comment>
<proteinExistence type="predicted"/>